<reference evidence="1" key="1">
    <citation type="submission" date="2021-02" db="EMBL/GenBank/DDBJ databases">
        <authorList>
            <person name="Steward A R."/>
        </authorList>
    </citation>
    <scope>NUCLEOTIDE SEQUENCE</scope>
</reference>
<gene>
    <name evidence="1" type="ORF">PMACD_LOCUS746</name>
</gene>
<name>A0A821LI85_9NEOP</name>
<sequence length="81" mass="9897">MSDEIPDWLFLLDTDYDYTEPPFNTRRTAREVQIFLKVLRQMDVFWLNLRRHGPYMLRFMCPYCGLPFSTHERKPPSRRQG</sequence>
<evidence type="ECO:0000313" key="1">
    <source>
        <dbReference type="EMBL" id="CAF4751881.1"/>
    </source>
</evidence>
<evidence type="ECO:0000313" key="2">
    <source>
        <dbReference type="Proteomes" id="UP000663880"/>
    </source>
</evidence>
<organism evidence="1 2">
    <name type="scientific">Pieris macdunnoughi</name>
    <dbReference type="NCBI Taxonomy" id="345717"/>
    <lineage>
        <taxon>Eukaryota</taxon>
        <taxon>Metazoa</taxon>
        <taxon>Ecdysozoa</taxon>
        <taxon>Arthropoda</taxon>
        <taxon>Hexapoda</taxon>
        <taxon>Insecta</taxon>
        <taxon>Pterygota</taxon>
        <taxon>Neoptera</taxon>
        <taxon>Endopterygota</taxon>
        <taxon>Lepidoptera</taxon>
        <taxon>Glossata</taxon>
        <taxon>Ditrysia</taxon>
        <taxon>Papilionoidea</taxon>
        <taxon>Pieridae</taxon>
        <taxon>Pierinae</taxon>
        <taxon>Pieris</taxon>
    </lineage>
</organism>
<comment type="caution">
    <text evidence="1">The sequence shown here is derived from an EMBL/GenBank/DDBJ whole genome shotgun (WGS) entry which is preliminary data.</text>
</comment>
<proteinExistence type="predicted"/>
<protein>
    <submittedName>
        <fullName evidence="1">Uncharacterized protein</fullName>
    </submittedName>
</protein>
<accession>A0A821LI85</accession>
<dbReference type="EMBL" id="CAJOBZ010000001">
    <property type="protein sequence ID" value="CAF4751881.1"/>
    <property type="molecule type" value="Genomic_DNA"/>
</dbReference>
<dbReference type="Proteomes" id="UP000663880">
    <property type="component" value="Unassembled WGS sequence"/>
</dbReference>
<dbReference type="AlphaFoldDB" id="A0A821LI85"/>
<keyword evidence="2" id="KW-1185">Reference proteome</keyword>